<dbReference type="eggNOG" id="COG0863">
    <property type="taxonomic scope" value="Bacteria"/>
</dbReference>
<proteinExistence type="inferred from homology"/>
<protein>
    <recommendedName>
        <fullName evidence="8">Methyltransferase</fullName>
        <ecNumber evidence="8">2.1.1.-</ecNumber>
    </recommendedName>
</protein>
<dbReference type="EC" id="2.1.1.-" evidence="8"/>
<evidence type="ECO:0000313" key="10">
    <source>
        <dbReference type="EMBL" id="ABK43793.1"/>
    </source>
</evidence>
<keyword evidence="4" id="KW-0949">S-adenosyl-L-methionine</keyword>
<evidence type="ECO:0000256" key="6">
    <source>
        <dbReference type="ARBA" id="ARBA00023125"/>
    </source>
</evidence>
<comment type="similarity">
    <text evidence="1">Belongs to the N(4)/N(6)-methyltransferase family. N(4) subfamily.</text>
</comment>
<dbReference type="GO" id="GO:0009007">
    <property type="term" value="F:site-specific DNA-methyltransferase (adenine-specific) activity"/>
    <property type="evidence" value="ECO:0007669"/>
    <property type="project" value="UniProtKB-EC"/>
</dbReference>
<organism evidence="10 11">
    <name type="scientific">Magnetococcus marinus (strain ATCC BAA-1437 / JCM 17883 / MC-1)</name>
    <dbReference type="NCBI Taxonomy" id="156889"/>
    <lineage>
        <taxon>Bacteria</taxon>
        <taxon>Pseudomonadati</taxon>
        <taxon>Pseudomonadota</taxon>
        <taxon>Magnetococcia</taxon>
        <taxon>Magnetococcales</taxon>
        <taxon>Magnetococcaceae</taxon>
        <taxon>Magnetococcus</taxon>
    </lineage>
</organism>
<keyword evidence="3" id="KW-0808">Transferase</keyword>
<dbReference type="HOGENOM" id="CLU_024927_2_3_5"/>
<evidence type="ECO:0000256" key="8">
    <source>
        <dbReference type="RuleBase" id="RU362026"/>
    </source>
</evidence>
<dbReference type="GO" id="GO:0015667">
    <property type="term" value="F:site-specific DNA-methyltransferase (cytosine-N4-specific) activity"/>
    <property type="evidence" value="ECO:0007669"/>
    <property type="project" value="UniProtKB-EC"/>
</dbReference>
<dbReference type="GO" id="GO:0009307">
    <property type="term" value="P:DNA restriction-modification system"/>
    <property type="evidence" value="ECO:0007669"/>
    <property type="project" value="UniProtKB-KW"/>
</dbReference>
<evidence type="ECO:0000256" key="5">
    <source>
        <dbReference type="ARBA" id="ARBA00022747"/>
    </source>
</evidence>
<dbReference type="Proteomes" id="UP000002586">
    <property type="component" value="Chromosome"/>
</dbReference>
<evidence type="ECO:0000313" key="11">
    <source>
        <dbReference type="Proteomes" id="UP000002586"/>
    </source>
</evidence>
<evidence type="ECO:0000256" key="1">
    <source>
        <dbReference type="ARBA" id="ARBA00010203"/>
    </source>
</evidence>
<reference evidence="11" key="1">
    <citation type="journal article" date="2009" name="Appl. Environ. Microbiol.">
        <title>Complete genome sequence of the chemolithoautotrophic marine magnetotactic coccus strain MC-1.</title>
        <authorList>
            <person name="Schubbe S."/>
            <person name="Williams T.J."/>
            <person name="Xie G."/>
            <person name="Kiss H.E."/>
            <person name="Brettin T.S."/>
            <person name="Martinez D."/>
            <person name="Ross C.A."/>
            <person name="Schuler D."/>
            <person name="Cox B.L."/>
            <person name="Nealson K.H."/>
            <person name="Bazylinski D.A."/>
        </authorList>
    </citation>
    <scope>NUCLEOTIDE SEQUENCE [LARGE SCALE GENOMIC DNA]</scope>
    <source>
        <strain evidence="11">ATCC BAA-1437 / JCM 17883 / MC-1</strain>
    </source>
</reference>
<dbReference type="EMBL" id="CP000471">
    <property type="protein sequence ID" value="ABK43793.1"/>
    <property type="molecule type" value="Genomic_DNA"/>
</dbReference>
<dbReference type="PROSITE" id="PS00093">
    <property type="entry name" value="N4_MTASE"/>
    <property type="match status" value="1"/>
</dbReference>
<dbReference type="STRING" id="156889.Mmc1_1282"/>
<dbReference type="GO" id="GO:0003677">
    <property type="term" value="F:DNA binding"/>
    <property type="evidence" value="ECO:0007669"/>
    <property type="project" value="UniProtKB-KW"/>
</dbReference>
<keyword evidence="11" id="KW-1185">Reference proteome</keyword>
<dbReference type="RefSeq" id="WP_011712948.1">
    <property type="nucleotide sequence ID" value="NC_008576.1"/>
</dbReference>
<name>A0L750_MAGMM</name>
<keyword evidence="2 10" id="KW-0489">Methyltransferase</keyword>
<dbReference type="InterPro" id="IPR002941">
    <property type="entry name" value="DNA_methylase_N4/N6"/>
</dbReference>
<dbReference type="KEGG" id="mgm:Mmc1_1282"/>
<comment type="catalytic activity">
    <reaction evidence="7">
        <text>a 2'-deoxycytidine in DNA + S-adenosyl-L-methionine = an N(4)-methyl-2'-deoxycytidine in DNA + S-adenosyl-L-homocysteine + H(+)</text>
        <dbReference type="Rhea" id="RHEA:16857"/>
        <dbReference type="Rhea" id="RHEA-COMP:11369"/>
        <dbReference type="Rhea" id="RHEA-COMP:13674"/>
        <dbReference type="ChEBI" id="CHEBI:15378"/>
        <dbReference type="ChEBI" id="CHEBI:57856"/>
        <dbReference type="ChEBI" id="CHEBI:59789"/>
        <dbReference type="ChEBI" id="CHEBI:85452"/>
        <dbReference type="ChEBI" id="CHEBI:137933"/>
        <dbReference type="EC" id="2.1.1.113"/>
    </reaction>
</comment>
<evidence type="ECO:0000256" key="3">
    <source>
        <dbReference type="ARBA" id="ARBA00022679"/>
    </source>
</evidence>
<dbReference type="Pfam" id="PF01555">
    <property type="entry name" value="N6_N4_Mtase"/>
    <property type="match status" value="1"/>
</dbReference>
<dbReference type="SUPFAM" id="SSF53335">
    <property type="entry name" value="S-adenosyl-L-methionine-dependent methyltransferases"/>
    <property type="match status" value="1"/>
</dbReference>
<evidence type="ECO:0000256" key="7">
    <source>
        <dbReference type="ARBA" id="ARBA00049120"/>
    </source>
</evidence>
<accession>A0L750</accession>
<gene>
    <name evidence="10" type="ordered locus">Mmc1_1282</name>
</gene>
<dbReference type="AlphaFoldDB" id="A0L750"/>
<dbReference type="Gene3D" id="3.40.50.150">
    <property type="entry name" value="Vaccinia Virus protein VP39"/>
    <property type="match status" value="1"/>
</dbReference>
<sequence length="271" mass="31680">MLSNTHTVYYADNNNMHLLEDESVHLVVTSPPYVTTEFKKGQAFEYDLFLDAFSSVCSSLFKVLVPGGRFALNVADVITKYRYKDSSLMARAPLGSDLLQVAQNSGFRFLERYIWDKGYTRNFGGPLLGSFPFPLTVYNNNYFEYIYILYKPGKRTVKQSVRKSSEFSLEEWRIWTQQWWRVESITEKFDYHRAVFPIEIPYRIIRMYSYVGDTILDPYLGSGATMIASYLTNRSSIGFEIESCDDIVKHRIEYEKKYHHLSGFKYKTITI</sequence>
<keyword evidence="6" id="KW-0238">DNA-binding</keyword>
<reference evidence="10 11" key="2">
    <citation type="journal article" date="2012" name="Int. J. Syst. Evol. Microbiol.">
        <title>Magnetococcus marinus gen. nov., sp. nov., a marine, magnetotactic bacterium that represents a novel lineage (Magnetococcaceae fam. nov.; Magnetococcales ord. nov.) at the base of the Alphaproteobacteria.</title>
        <authorList>
            <person name="Bazylinski D.A."/>
            <person name="Williams T.J."/>
            <person name="Lefevre C.T."/>
            <person name="Berg R.J."/>
            <person name="Zhang C.L."/>
            <person name="Bowser S.S."/>
            <person name="Dean A.J."/>
            <person name="Beveridge T.J."/>
        </authorList>
    </citation>
    <scope>NUCLEOTIDE SEQUENCE [LARGE SCALE GENOMIC DNA]</scope>
    <source>
        <strain evidence="11">ATCC BAA-1437 / JCM 17883 / MC-1</strain>
    </source>
</reference>
<keyword evidence="5" id="KW-0680">Restriction system</keyword>
<evidence type="ECO:0000256" key="4">
    <source>
        <dbReference type="ARBA" id="ARBA00022691"/>
    </source>
</evidence>
<dbReference type="PRINTS" id="PR00508">
    <property type="entry name" value="S21N4MTFRASE"/>
</dbReference>
<evidence type="ECO:0000256" key="2">
    <source>
        <dbReference type="ARBA" id="ARBA00022603"/>
    </source>
</evidence>
<feature type="domain" description="DNA methylase N-4/N-6" evidence="9">
    <location>
        <begin position="24"/>
        <end position="243"/>
    </location>
</feature>
<dbReference type="OrthoDB" id="7806498at2"/>
<dbReference type="GO" id="GO:0032259">
    <property type="term" value="P:methylation"/>
    <property type="evidence" value="ECO:0007669"/>
    <property type="project" value="UniProtKB-KW"/>
</dbReference>
<evidence type="ECO:0000259" key="9">
    <source>
        <dbReference type="Pfam" id="PF01555"/>
    </source>
</evidence>
<dbReference type="GO" id="GO:0008170">
    <property type="term" value="F:N-methyltransferase activity"/>
    <property type="evidence" value="ECO:0007669"/>
    <property type="project" value="InterPro"/>
</dbReference>
<dbReference type="InterPro" id="IPR017985">
    <property type="entry name" value="MeTrfase_CN4_CS"/>
</dbReference>
<dbReference type="InterPro" id="IPR001091">
    <property type="entry name" value="RM_Methyltransferase"/>
</dbReference>
<dbReference type="REBASE" id="14140">
    <property type="entry name" value="M2.MspMCORF1281P"/>
</dbReference>
<dbReference type="InterPro" id="IPR029063">
    <property type="entry name" value="SAM-dependent_MTases_sf"/>
</dbReference>